<accession>A0ACC0BE57</accession>
<name>A0ACC0BE57_CATRO</name>
<protein>
    <submittedName>
        <fullName evidence="1">Uncharacterized protein</fullName>
    </submittedName>
</protein>
<evidence type="ECO:0000313" key="2">
    <source>
        <dbReference type="Proteomes" id="UP001060085"/>
    </source>
</evidence>
<reference evidence="2" key="1">
    <citation type="journal article" date="2023" name="Nat. Plants">
        <title>Single-cell RNA sequencing provides a high-resolution roadmap for understanding the multicellular compartmentation of specialized metabolism.</title>
        <authorList>
            <person name="Sun S."/>
            <person name="Shen X."/>
            <person name="Li Y."/>
            <person name="Li Y."/>
            <person name="Wang S."/>
            <person name="Li R."/>
            <person name="Zhang H."/>
            <person name="Shen G."/>
            <person name="Guo B."/>
            <person name="Wei J."/>
            <person name="Xu J."/>
            <person name="St-Pierre B."/>
            <person name="Chen S."/>
            <person name="Sun C."/>
        </authorList>
    </citation>
    <scope>NUCLEOTIDE SEQUENCE [LARGE SCALE GENOMIC DNA]</scope>
</reference>
<dbReference type="Proteomes" id="UP001060085">
    <property type="component" value="Linkage Group LG03"/>
</dbReference>
<dbReference type="EMBL" id="CM044703">
    <property type="protein sequence ID" value="KAI5670914.1"/>
    <property type="molecule type" value="Genomic_DNA"/>
</dbReference>
<gene>
    <name evidence="1" type="ORF">M9H77_11278</name>
</gene>
<keyword evidence="2" id="KW-1185">Reference proteome</keyword>
<comment type="caution">
    <text evidence="1">The sequence shown here is derived from an EMBL/GenBank/DDBJ whole genome shotgun (WGS) entry which is preliminary data.</text>
</comment>
<evidence type="ECO:0000313" key="1">
    <source>
        <dbReference type="EMBL" id="KAI5670914.1"/>
    </source>
</evidence>
<organism evidence="1 2">
    <name type="scientific">Catharanthus roseus</name>
    <name type="common">Madagascar periwinkle</name>
    <name type="synonym">Vinca rosea</name>
    <dbReference type="NCBI Taxonomy" id="4058"/>
    <lineage>
        <taxon>Eukaryota</taxon>
        <taxon>Viridiplantae</taxon>
        <taxon>Streptophyta</taxon>
        <taxon>Embryophyta</taxon>
        <taxon>Tracheophyta</taxon>
        <taxon>Spermatophyta</taxon>
        <taxon>Magnoliopsida</taxon>
        <taxon>eudicotyledons</taxon>
        <taxon>Gunneridae</taxon>
        <taxon>Pentapetalae</taxon>
        <taxon>asterids</taxon>
        <taxon>lamiids</taxon>
        <taxon>Gentianales</taxon>
        <taxon>Apocynaceae</taxon>
        <taxon>Rauvolfioideae</taxon>
        <taxon>Vinceae</taxon>
        <taxon>Catharanthinae</taxon>
        <taxon>Catharanthus</taxon>
    </lineage>
</organism>
<proteinExistence type="predicted"/>
<sequence>MKSKCFKWIKDAKQRKHGKGSNKIDKTHDFDSDVNSISTPDPPNIPETLDPLLEGSDEEEEHPEAQAQALRDYQLARDRVRRAEYIAATEAIKEAIWLQGLLNELHVLHSKAIIYTDSQSCLHYVKIWSITNGQKKRKRKLVEL</sequence>